<sequence length="259" mass="29869">MPSYSWTRHRRQSLSSISRLIRMGSTIQEGAGREGIVSLDELPPVATSALEDKFRRDIDTLLEENLEFWMKFSSSLQRVHDFQRKHEELLPQHLGSASDGDGDGKQQQLRALKTELQVWSEQSAMLRGELQCRFASLCDVQEEITSALEEKGEEFTSYQAAKFQGEVLNMQQENNRVSDELQAGLDHVKGLQAEIEKKLQGGVSLSDGTQVELRRRCRWLVWRPSPRCRCSRSSSRRRTRSRRYWRVSPPPSCRSSRRT</sequence>
<reference evidence="3" key="2">
    <citation type="submission" date="2021-02" db="EMBL/GenBank/DDBJ databases">
        <authorList>
            <person name="Kimball J.A."/>
            <person name="Haas M.W."/>
            <person name="Macchietto M."/>
            <person name="Kono T."/>
            <person name="Duquette J."/>
            <person name="Shao M."/>
        </authorList>
    </citation>
    <scope>NUCLEOTIDE SEQUENCE</scope>
    <source>
        <tissue evidence="3">Fresh leaf tissue</tissue>
    </source>
</reference>
<evidence type="ECO:0000259" key="2">
    <source>
        <dbReference type="Pfam" id="PF24918"/>
    </source>
</evidence>
<accession>A0A8J5UXB6</accession>
<evidence type="ECO:0000313" key="3">
    <source>
        <dbReference type="EMBL" id="KAG8041430.1"/>
    </source>
</evidence>
<dbReference type="Proteomes" id="UP000729402">
    <property type="component" value="Unassembled WGS sequence"/>
</dbReference>
<name>A0A8J5UXB6_ZIZPA</name>
<feature type="region of interest" description="Disordered" evidence="1">
    <location>
        <begin position="240"/>
        <end position="259"/>
    </location>
</feature>
<dbReference type="Pfam" id="PF24918">
    <property type="entry name" value="NET2A_C"/>
    <property type="match status" value="1"/>
</dbReference>
<dbReference type="EMBL" id="JAAALK010001628">
    <property type="protein sequence ID" value="KAG8041430.1"/>
    <property type="molecule type" value="Genomic_DNA"/>
</dbReference>
<dbReference type="AlphaFoldDB" id="A0A8J5UXB6"/>
<protein>
    <recommendedName>
        <fullName evidence="2">NET2A-D/KIP1-like C-terminal domain-containing protein</fullName>
    </recommendedName>
</protein>
<reference evidence="3" key="1">
    <citation type="journal article" date="2021" name="bioRxiv">
        <title>Whole Genome Assembly and Annotation of Northern Wild Rice, Zizania palustris L., Supports a Whole Genome Duplication in the Zizania Genus.</title>
        <authorList>
            <person name="Haas M."/>
            <person name="Kono T."/>
            <person name="Macchietto M."/>
            <person name="Millas R."/>
            <person name="McGilp L."/>
            <person name="Shao M."/>
            <person name="Duquette J."/>
            <person name="Hirsch C.N."/>
            <person name="Kimball J."/>
        </authorList>
    </citation>
    <scope>NUCLEOTIDE SEQUENCE</scope>
    <source>
        <tissue evidence="3">Fresh leaf tissue</tissue>
    </source>
</reference>
<proteinExistence type="predicted"/>
<comment type="caution">
    <text evidence="3">The sequence shown here is derived from an EMBL/GenBank/DDBJ whole genome shotgun (WGS) entry which is preliminary data.</text>
</comment>
<dbReference type="OrthoDB" id="616075at2759"/>
<dbReference type="PANTHER" id="PTHR31631">
    <property type="entry name" value="PROTEIN NETWORKED 2D"/>
    <property type="match status" value="1"/>
</dbReference>
<organism evidence="3 4">
    <name type="scientific">Zizania palustris</name>
    <name type="common">Northern wild rice</name>
    <dbReference type="NCBI Taxonomy" id="103762"/>
    <lineage>
        <taxon>Eukaryota</taxon>
        <taxon>Viridiplantae</taxon>
        <taxon>Streptophyta</taxon>
        <taxon>Embryophyta</taxon>
        <taxon>Tracheophyta</taxon>
        <taxon>Spermatophyta</taxon>
        <taxon>Magnoliopsida</taxon>
        <taxon>Liliopsida</taxon>
        <taxon>Poales</taxon>
        <taxon>Poaceae</taxon>
        <taxon>BOP clade</taxon>
        <taxon>Oryzoideae</taxon>
        <taxon>Oryzeae</taxon>
        <taxon>Zizaniinae</taxon>
        <taxon>Zizania</taxon>
    </lineage>
</organism>
<dbReference type="InterPro" id="IPR056889">
    <property type="entry name" value="NET2A-D/KIP1-like_C"/>
</dbReference>
<dbReference type="PANTHER" id="PTHR31631:SF5">
    <property type="entry name" value="OS01G0976500 PROTEIN"/>
    <property type="match status" value="1"/>
</dbReference>
<evidence type="ECO:0000313" key="4">
    <source>
        <dbReference type="Proteomes" id="UP000729402"/>
    </source>
</evidence>
<feature type="domain" description="NET2A-D/KIP1-like C-terminal" evidence="2">
    <location>
        <begin position="51"/>
        <end position="200"/>
    </location>
</feature>
<evidence type="ECO:0000256" key="1">
    <source>
        <dbReference type="SAM" id="MobiDB-lite"/>
    </source>
</evidence>
<keyword evidence="4" id="KW-1185">Reference proteome</keyword>
<gene>
    <name evidence="3" type="ORF">GUJ93_ZPchr0616g33693</name>
</gene>